<dbReference type="AlphaFoldDB" id="A0A7I8XMY8"/>
<keyword evidence="3" id="KW-0328">Glycosyltransferase</keyword>
<dbReference type="OrthoDB" id="5835829at2759"/>
<protein>
    <recommendedName>
        <fullName evidence="2">glucuronosyltransferase</fullName>
        <ecNumber evidence="2">2.4.1.17</ecNumber>
    </recommendedName>
</protein>
<name>A0A7I8XMY8_BURXY</name>
<accession>A0A7I8XMY8</accession>
<comment type="similarity">
    <text evidence="1">Belongs to the UDP-glycosyltransferase family.</text>
</comment>
<keyword evidence="4" id="KW-0808">Transferase</keyword>
<evidence type="ECO:0000313" key="6">
    <source>
        <dbReference type="Proteomes" id="UP000659654"/>
    </source>
</evidence>
<gene>
    <name evidence="5" type="ORF">BXYJ_LOCUS12594</name>
</gene>
<dbReference type="InterPro" id="IPR050271">
    <property type="entry name" value="UDP-glycosyltransferase"/>
</dbReference>
<organism evidence="5 6">
    <name type="scientific">Bursaphelenchus xylophilus</name>
    <name type="common">Pinewood nematode worm</name>
    <name type="synonym">Aphelenchoides xylophilus</name>
    <dbReference type="NCBI Taxonomy" id="6326"/>
    <lineage>
        <taxon>Eukaryota</taxon>
        <taxon>Metazoa</taxon>
        <taxon>Ecdysozoa</taxon>
        <taxon>Nematoda</taxon>
        <taxon>Chromadorea</taxon>
        <taxon>Rhabditida</taxon>
        <taxon>Tylenchina</taxon>
        <taxon>Tylenchomorpha</taxon>
        <taxon>Aphelenchoidea</taxon>
        <taxon>Aphelenchoididae</taxon>
        <taxon>Bursaphelenchus</taxon>
    </lineage>
</organism>
<dbReference type="GO" id="GO:0015020">
    <property type="term" value="F:glucuronosyltransferase activity"/>
    <property type="evidence" value="ECO:0007669"/>
    <property type="project" value="UniProtKB-EC"/>
</dbReference>
<evidence type="ECO:0000256" key="4">
    <source>
        <dbReference type="ARBA" id="ARBA00022679"/>
    </source>
</evidence>
<dbReference type="Proteomes" id="UP000582659">
    <property type="component" value="Unassembled WGS sequence"/>
</dbReference>
<evidence type="ECO:0000313" key="5">
    <source>
        <dbReference type="EMBL" id="CAD5232503.1"/>
    </source>
</evidence>
<comment type="caution">
    <text evidence="5">The sequence shown here is derived from an EMBL/GenBank/DDBJ whole genome shotgun (WGS) entry which is preliminary data.</text>
</comment>
<dbReference type="PANTHER" id="PTHR48043:SF145">
    <property type="entry name" value="FI06409P-RELATED"/>
    <property type="match status" value="1"/>
</dbReference>
<evidence type="ECO:0000256" key="3">
    <source>
        <dbReference type="ARBA" id="ARBA00022676"/>
    </source>
</evidence>
<dbReference type="SUPFAM" id="SSF53756">
    <property type="entry name" value="UDP-Glycosyltransferase/glycogen phosphorylase"/>
    <property type="match status" value="1"/>
</dbReference>
<dbReference type="EMBL" id="CAJFDI010000005">
    <property type="protein sequence ID" value="CAD5232503.1"/>
    <property type="molecule type" value="Genomic_DNA"/>
</dbReference>
<dbReference type="Proteomes" id="UP000659654">
    <property type="component" value="Unassembled WGS sequence"/>
</dbReference>
<sequence>MIFNSKVASALAEDGHNVTLMEVFYDEPPGSFNYKSNNFNLWKVNFDWPNRTAPISTSRTANDYLPIFIFDLLKPLFYFSIFFESADIHSRLADACKCFVEKEGLIKEIKENNYDVLVGEQLTLCGFGIAEAAGIKTKIWMSRQV</sequence>
<dbReference type="EMBL" id="CAJFCV020000005">
    <property type="protein sequence ID" value="CAG9125077.1"/>
    <property type="molecule type" value="Genomic_DNA"/>
</dbReference>
<dbReference type="PANTHER" id="PTHR48043">
    <property type="entry name" value="EG:EG0003.4 PROTEIN-RELATED"/>
    <property type="match status" value="1"/>
</dbReference>
<evidence type="ECO:0000256" key="1">
    <source>
        <dbReference type="ARBA" id="ARBA00009995"/>
    </source>
</evidence>
<reference evidence="5" key="1">
    <citation type="submission" date="2020-09" db="EMBL/GenBank/DDBJ databases">
        <authorList>
            <person name="Kikuchi T."/>
        </authorList>
    </citation>
    <scope>NUCLEOTIDE SEQUENCE</scope>
    <source>
        <strain evidence="5">Ka4C1</strain>
    </source>
</reference>
<dbReference type="EC" id="2.4.1.17" evidence="2"/>
<evidence type="ECO:0000256" key="2">
    <source>
        <dbReference type="ARBA" id="ARBA00012544"/>
    </source>
</evidence>
<proteinExistence type="inferred from homology"/>
<keyword evidence="6" id="KW-1185">Reference proteome</keyword>